<evidence type="ECO:0000313" key="2">
    <source>
        <dbReference type="EMBL" id="PHH73222.1"/>
    </source>
</evidence>
<evidence type="ECO:0000256" key="1">
    <source>
        <dbReference type="SAM" id="MobiDB-lite"/>
    </source>
</evidence>
<gene>
    <name evidence="2" type="ORF">CDD80_3954</name>
</gene>
<organism evidence="2 3">
    <name type="scientific">Ophiocordyceps camponoti-rufipedis</name>
    <dbReference type="NCBI Taxonomy" id="2004952"/>
    <lineage>
        <taxon>Eukaryota</taxon>
        <taxon>Fungi</taxon>
        <taxon>Dikarya</taxon>
        <taxon>Ascomycota</taxon>
        <taxon>Pezizomycotina</taxon>
        <taxon>Sordariomycetes</taxon>
        <taxon>Hypocreomycetidae</taxon>
        <taxon>Hypocreales</taxon>
        <taxon>Ophiocordycipitaceae</taxon>
        <taxon>Ophiocordyceps</taxon>
    </lineage>
</organism>
<feature type="region of interest" description="Disordered" evidence="1">
    <location>
        <begin position="123"/>
        <end position="164"/>
    </location>
</feature>
<name>A0A2C5Z0S2_9HYPO</name>
<reference evidence="2 3" key="1">
    <citation type="submission" date="2017-06" db="EMBL/GenBank/DDBJ databases">
        <title>Ant-infecting Ophiocordyceps genomes reveal a high diversity of potential behavioral manipulation genes and a possible major role for enterotoxins.</title>
        <authorList>
            <person name="De Bekker C."/>
            <person name="Evans H.C."/>
            <person name="Brachmann A."/>
            <person name="Hughes D.P."/>
        </authorList>
    </citation>
    <scope>NUCLEOTIDE SEQUENCE [LARGE SCALE GENOMIC DNA]</scope>
    <source>
        <strain evidence="2 3">Map16</strain>
    </source>
</reference>
<dbReference type="Proteomes" id="UP000226431">
    <property type="component" value="Unassembled WGS sequence"/>
</dbReference>
<dbReference type="EMBL" id="NJES01000359">
    <property type="protein sequence ID" value="PHH73222.1"/>
    <property type="molecule type" value="Genomic_DNA"/>
</dbReference>
<sequence length="179" mass="19840">MGKDACGEQTWLLRLITVISDDAHATGAPRMALGQDETDEDGGDHARNTRAGARLGLDASTSWAGQLPMGWTCAYHEVADDTDLMTRAPRMHRGDCKHTSPHDMAPGPASGWRTRMARESLGWSGRPGSCVRGPARRSTAYRRPAAGPVRKRERRDWSQDESLSTTANDRRMTYRDYII</sequence>
<dbReference type="AlphaFoldDB" id="A0A2C5Z0S2"/>
<comment type="caution">
    <text evidence="2">The sequence shown here is derived from an EMBL/GenBank/DDBJ whole genome shotgun (WGS) entry which is preliminary data.</text>
</comment>
<keyword evidence="3" id="KW-1185">Reference proteome</keyword>
<evidence type="ECO:0000313" key="3">
    <source>
        <dbReference type="Proteomes" id="UP000226431"/>
    </source>
</evidence>
<accession>A0A2C5Z0S2</accession>
<proteinExistence type="predicted"/>
<protein>
    <submittedName>
        <fullName evidence="2">Uncharacterized protein</fullName>
    </submittedName>
</protein>